<protein>
    <recommendedName>
        <fullName evidence="4">Integrase</fullName>
    </recommendedName>
</protein>
<evidence type="ECO:0008006" key="4">
    <source>
        <dbReference type="Google" id="ProtNLM"/>
    </source>
</evidence>
<gene>
    <name evidence="2" type="ORF">MIU77_00225</name>
</gene>
<organism evidence="2 3">
    <name type="scientific">Mycolicibacillus parakoreensis</name>
    <dbReference type="NCBI Taxonomy" id="1069221"/>
    <lineage>
        <taxon>Bacteria</taxon>
        <taxon>Bacillati</taxon>
        <taxon>Actinomycetota</taxon>
        <taxon>Actinomycetes</taxon>
        <taxon>Mycobacteriales</taxon>
        <taxon>Mycobacteriaceae</taxon>
        <taxon>Mycolicibacillus</taxon>
    </lineage>
</organism>
<reference evidence="2" key="1">
    <citation type="submission" date="2022-08" db="EMBL/GenBank/DDBJ databases">
        <title>Complete genome sequence of 14 non-tuberculosis mycobacteria type-strains.</title>
        <authorList>
            <person name="Igarashi Y."/>
            <person name="Osugi A."/>
            <person name="Mitarai S."/>
        </authorList>
    </citation>
    <scope>NUCLEOTIDE SEQUENCE</scope>
    <source>
        <strain evidence="2">DSM 45575</strain>
    </source>
</reference>
<evidence type="ECO:0000313" key="3">
    <source>
        <dbReference type="Proteomes" id="UP001055200"/>
    </source>
</evidence>
<sequence>MPSTAQMGPTGSQTSPGPATPPPEPDAETLAGQRRILPALSPTIDPERYAHTAKAMIRGFDKDLAADAVVSARRLWCQTMPGSAFADLDAVRTVARYLAREAVRTGTFSYKAAFRRANVDAYINTVSTRQTSRSARKIQSQLHDAGRLLYPREYPARRSLAAPHVRRIPAASAEQVRDWYALAPTLSPALSRRLYTVLDLCHGVGARPPDFKVLTGTSITEATWDNEPVAVVRLPNRAGGTRLVPAADAEVSQRLLKLAETCGPGFLLTTETGEVERNVTNRVAEKLRKHGHRSPNAAALRNRWLLDLATRIPAALMLQLADVTTAQILADQRDQLPDYSLQHTIALTKEL</sequence>
<evidence type="ECO:0000256" key="1">
    <source>
        <dbReference type="SAM" id="MobiDB-lite"/>
    </source>
</evidence>
<evidence type="ECO:0000313" key="2">
    <source>
        <dbReference type="EMBL" id="ULN52866.1"/>
    </source>
</evidence>
<keyword evidence="3" id="KW-1185">Reference proteome</keyword>
<dbReference type="RefSeq" id="WP_240171127.1">
    <property type="nucleotide sequence ID" value="NZ_CP092365.1"/>
</dbReference>
<dbReference type="Proteomes" id="UP001055200">
    <property type="component" value="Chromosome"/>
</dbReference>
<feature type="region of interest" description="Disordered" evidence="1">
    <location>
        <begin position="1"/>
        <end position="28"/>
    </location>
</feature>
<proteinExistence type="predicted"/>
<dbReference type="EMBL" id="CP092365">
    <property type="protein sequence ID" value="ULN52866.1"/>
    <property type="molecule type" value="Genomic_DNA"/>
</dbReference>
<name>A0ABY3U2H2_9MYCO</name>
<accession>A0ABY3U2H2</accession>